<feature type="region of interest" description="Disordered" evidence="1">
    <location>
        <begin position="363"/>
        <end position="384"/>
    </location>
</feature>
<gene>
    <name evidence="2" type="ORF">F511_37745</name>
</gene>
<evidence type="ECO:0000313" key="2">
    <source>
        <dbReference type="EMBL" id="KZV49359.1"/>
    </source>
</evidence>
<evidence type="ECO:0000313" key="3">
    <source>
        <dbReference type="Proteomes" id="UP000250235"/>
    </source>
</evidence>
<dbReference type="EMBL" id="KQ993064">
    <property type="protein sequence ID" value="KZV49359.1"/>
    <property type="molecule type" value="Genomic_DNA"/>
</dbReference>
<proteinExistence type="predicted"/>
<feature type="region of interest" description="Disordered" evidence="1">
    <location>
        <begin position="35"/>
        <end position="85"/>
    </location>
</feature>
<feature type="compositionally biased region" description="Basic and acidic residues" evidence="1">
    <location>
        <begin position="52"/>
        <end position="65"/>
    </location>
</feature>
<protein>
    <submittedName>
        <fullName evidence="2">Factor of DNA methylation 4</fullName>
    </submittedName>
</protein>
<feature type="compositionally biased region" description="Basic and acidic residues" evidence="1">
    <location>
        <begin position="414"/>
        <end position="424"/>
    </location>
</feature>
<dbReference type="AlphaFoldDB" id="A0A2Z7CXG7"/>
<dbReference type="Proteomes" id="UP000250235">
    <property type="component" value="Unassembled WGS sequence"/>
</dbReference>
<name>A0A2Z7CXG7_9LAMI</name>
<accession>A0A2Z7CXG7</accession>
<evidence type="ECO:0000256" key="1">
    <source>
        <dbReference type="SAM" id="MobiDB-lite"/>
    </source>
</evidence>
<keyword evidence="3" id="KW-1185">Reference proteome</keyword>
<organism evidence="2 3">
    <name type="scientific">Dorcoceras hygrometricum</name>
    <dbReference type="NCBI Taxonomy" id="472368"/>
    <lineage>
        <taxon>Eukaryota</taxon>
        <taxon>Viridiplantae</taxon>
        <taxon>Streptophyta</taxon>
        <taxon>Embryophyta</taxon>
        <taxon>Tracheophyta</taxon>
        <taxon>Spermatophyta</taxon>
        <taxon>Magnoliopsida</taxon>
        <taxon>eudicotyledons</taxon>
        <taxon>Gunneridae</taxon>
        <taxon>Pentapetalae</taxon>
        <taxon>asterids</taxon>
        <taxon>lamiids</taxon>
        <taxon>Lamiales</taxon>
        <taxon>Gesneriaceae</taxon>
        <taxon>Didymocarpoideae</taxon>
        <taxon>Trichosporeae</taxon>
        <taxon>Loxocarpinae</taxon>
        <taxon>Dorcoceras</taxon>
    </lineage>
</organism>
<reference evidence="2 3" key="1">
    <citation type="journal article" date="2015" name="Proc. Natl. Acad. Sci. U.S.A.">
        <title>The resurrection genome of Boea hygrometrica: A blueprint for survival of dehydration.</title>
        <authorList>
            <person name="Xiao L."/>
            <person name="Yang G."/>
            <person name="Zhang L."/>
            <person name="Yang X."/>
            <person name="Zhao S."/>
            <person name="Ji Z."/>
            <person name="Zhou Q."/>
            <person name="Hu M."/>
            <person name="Wang Y."/>
            <person name="Chen M."/>
            <person name="Xu Y."/>
            <person name="Jin H."/>
            <person name="Xiao X."/>
            <person name="Hu G."/>
            <person name="Bao F."/>
            <person name="Hu Y."/>
            <person name="Wan P."/>
            <person name="Li L."/>
            <person name="Deng X."/>
            <person name="Kuang T."/>
            <person name="Xiang C."/>
            <person name="Zhu J.K."/>
            <person name="Oliver M.J."/>
            <person name="He Y."/>
        </authorList>
    </citation>
    <scope>NUCLEOTIDE SEQUENCE [LARGE SCALE GENOMIC DNA]</scope>
    <source>
        <strain evidence="3">cv. XS01</strain>
    </source>
</reference>
<feature type="region of interest" description="Disordered" evidence="1">
    <location>
        <begin position="411"/>
        <end position="446"/>
    </location>
</feature>
<sequence length="446" mass="50366">MTPSRGNMGQQEYPPPRVLDEELKDRMTKAEMMKALKARKANPEGASSSRVPSKEKRKISSEGGERRKKRRHEEGSTETTRTAIPKEPVIEPVDTINRDFVRRLVPDQDYDQVKRTPDLGVFETASLHFMQSLVWLGEASSRFSQAREEVVMTKRSLDEVIGFHDALMKQFEENRAKKDEEKEYLMGDVGTRPSDQMKQFDKIVQQQVTVATSMRVNDTVARDWLNFEIQSKHWCWLQLEADARIQGSTRKRHVLGATYSFWVINTNQSIKRLATSPHDPLGITDSACKNQLVVVSVQYGPFNPYIPIRSTIIGKSRVARDPIAMHTSWRSNSEIASATSIGYPCMSASGESSKTMHRLLHASESHPIPPPNDPKRKELKKKQSAAVEVVKSAAKQLTYYQRWMSTAELISNGESDKGPAKAKDASTVPLSGLYRGALHQKGKKTR</sequence>